<evidence type="ECO:0000256" key="3">
    <source>
        <dbReference type="ARBA" id="ARBA00023136"/>
    </source>
</evidence>
<dbReference type="Gene3D" id="1.10.3860.10">
    <property type="entry name" value="Sodium:dicarboxylate symporter"/>
    <property type="match status" value="1"/>
</dbReference>
<sequence>MGKEPGPPSVSQQNKTHMKFVHGYVDGTNILDLITWSVLISLALNSIGGQGENLVNTLSAINESTKSFFSLILCVQPSIQTNNTTCKTTNILSIKKQRSYEYIWTSEGKSM</sequence>
<evidence type="ECO:0000313" key="4">
    <source>
        <dbReference type="EMBL" id="CAJ1067181.1"/>
    </source>
</evidence>
<dbReference type="InterPro" id="IPR036458">
    <property type="entry name" value="Na:dicarbo_symporter_sf"/>
</dbReference>
<protein>
    <submittedName>
        <fullName evidence="4">Uncharacterized protein</fullName>
    </submittedName>
</protein>
<dbReference type="EMBL" id="OY660874">
    <property type="protein sequence ID" value="CAJ1067181.1"/>
    <property type="molecule type" value="Genomic_DNA"/>
</dbReference>
<evidence type="ECO:0000256" key="1">
    <source>
        <dbReference type="ARBA" id="ARBA00022692"/>
    </source>
</evidence>
<keyword evidence="5" id="KW-1185">Reference proteome</keyword>
<dbReference type="GO" id="GO:0016020">
    <property type="term" value="C:membrane"/>
    <property type="evidence" value="ECO:0007669"/>
    <property type="project" value="InterPro"/>
</dbReference>
<keyword evidence="3" id="KW-0472">Membrane</keyword>
<proteinExistence type="predicted"/>
<dbReference type="AlphaFoldDB" id="A0AAV1G1V6"/>
<evidence type="ECO:0000256" key="2">
    <source>
        <dbReference type="ARBA" id="ARBA00022989"/>
    </source>
</evidence>
<organism evidence="4 5">
    <name type="scientific">Xyrichtys novacula</name>
    <name type="common">Pearly razorfish</name>
    <name type="synonym">Hemipteronotus novacula</name>
    <dbReference type="NCBI Taxonomy" id="13765"/>
    <lineage>
        <taxon>Eukaryota</taxon>
        <taxon>Metazoa</taxon>
        <taxon>Chordata</taxon>
        <taxon>Craniata</taxon>
        <taxon>Vertebrata</taxon>
        <taxon>Euteleostomi</taxon>
        <taxon>Actinopterygii</taxon>
        <taxon>Neopterygii</taxon>
        <taxon>Teleostei</taxon>
        <taxon>Neoteleostei</taxon>
        <taxon>Acanthomorphata</taxon>
        <taxon>Eupercaria</taxon>
        <taxon>Labriformes</taxon>
        <taxon>Labridae</taxon>
        <taxon>Xyrichtys</taxon>
    </lineage>
</organism>
<evidence type="ECO:0000313" key="5">
    <source>
        <dbReference type="Proteomes" id="UP001178508"/>
    </source>
</evidence>
<gene>
    <name evidence="4" type="ORF">XNOV1_A035745</name>
</gene>
<keyword evidence="2" id="KW-1133">Transmembrane helix</keyword>
<accession>A0AAV1G1V6</accession>
<dbReference type="Proteomes" id="UP001178508">
    <property type="component" value="Chromosome 11"/>
</dbReference>
<reference evidence="4" key="1">
    <citation type="submission" date="2023-08" db="EMBL/GenBank/DDBJ databases">
        <authorList>
            <person name="Alioto T."/>
            <person name="Alioto T."/>
            <person name="Gomez Garrido J."/>
        </authorList>
    </citation>
    <scope>NUCLEOTIDE SEQUENCE</scope>
</reference>
<name>A0AAV1G1V6_XYRNO</name>
<dbReference type="GO" id="GO:0015293">
    <property type="term" value="F:symporter activity"/>
    <property type="evidence" value="ECO:0007669"/>
    <property type="project" value="InterPro"/>
</dbReference>
<keyword evidence="1" id="KW-0812">Transmembrane</keyword>